<dbReference type="SMART" id="SM00851">
    <property type="entry name" value="MGS"/>
    <property type="match status" value="1"/>
</dbReference>
<dbReference type="SUPFAM" id="SSF56059">
    <property type="entry name" value="Glutathione synthetase ATP-binding domain-like"/>
    <property type="match status" value="2"/>
</dbReference>
<keyword evidence="11" id="KW-0460">Magnesium</keyword>
<dbReference type="Gene3D" id="3.30.470.20">
    <property type="entry name" value="ATP-grasp fold, B domain"/>
    <property type="match status" value="2"/>
</dbReference>
<dbReference type="FunFam" id="3.30.470.20:FF:000051">
    <property type="entry name" value="Carbamoyl phosphate synthetase II"/>
    <property type="match status" value="1"/>
</dbReference>
<dbReference type="Gene3D" id="3.30.1490.20">
    <property type="entry name" value="ATP-grasp fold, A domain"/>
    <property type="match status" value="1"/>
</dbReference>
<dbReference type="InterPro" id="IPR017926">
    <property type="entry name" value="GATASE"/>
</dbReference>
<dbReference type="InterPro" id="IPR011761">
    <property type="entry name" value="ATP-grasp"/>
</dbReference>
<dbReference type="HAMAP" id="MF_01209">
    <property type="entry name" value="CPSase_S_chain"/>
    <property type="match status" value="1"/>
</dbReference>
<dbReference type="GO" id="GO:0005524">
    <property type="term" value="F:ATP binding"/>
    <property type="evidence" value="ECO:0007669"/>
    <property type="project" value="UniProtKB-UniRule"/>
</dbReference>
<sequence length="1691" mass="185905">MHTALGLAAAFGSANPYYSQPLLTCCIAAQRMKPSRPEPPFAPPPRPDNDGKVLAGDIDEFKAWEEAMKTPAELRLKSGERWRGFNFGAKRSIAGEVVFCTAMMGYPESLTDPSFEGQILVLTYPIVGNYGVPPDEKDEQGIPRYFEGSRIYPVAVVVSEYSFAASHYSAVKSLSTWLEQHNVPGISGVDTRAITKRLRQEGSALGAVVVGGDAAPQWEDPNVKNLVAQVSVSSPKLYQPTRDEADEGEPPLVVAVDCGMKLNIVRYFIHYLRVRLKVVPWDYDFSKEEFDGLFISNGPGDPEKCEATVNCLRKIMQERPHLPIFGICLGHQLLSLAAGCKTYKMKFGNRGVNQPCVDLRTGRCYITSQNHGFAVDDSKLPDGWHTLFTNANDGSNEGIGHKEKPWFSVQFHPEACCGPVDTAFLFDDFFKILRNSAGRSLTTISYKHPQAISKVLVLGSGGLTIGQAGEFDYSGSQAIKALREQHVQSVLINPNIATVQTSRGLADQIYFVPVTPEFVTKVIDKVRPDGLFAAFGGQTALNCAVALHRDGTLKKYGVKVLGTQIDSIVATEDREIFKVGVESLGEKCAQSACANTFEEARQVAREIGFPVLVRAAFALGGLGSGFASNEEDLEVLLTRAFATSSQVIIDECLKGWKELEYEVVRDSRDNCLVVCNMENLDPMGVHTGESIVVAPSQTLSNDEYHRLRAVAIKVIRHFGIVGEANIQYALDPNSNRYRIVEVNARLSRSSALASKATGYPLAYVAAKLALGHDLVSLRNQVTRSTTACFEPSLDYCVVKIPRWDIDKFPTVERTLGTQMKSVGEVMSMARSFPEAIQKALRMVNEGSVGFDGSWYLRARSSAAVSKDGNIEEELRYPGPLRMWAIAHAFEKNYSVEQVYQLTKIDRWFLAKLFSVHQGRRRMEGMGSLDGLQKAGPDFLRRVKQLGFCDRQIAKAVGSNAEAIMNLRAGWSIRPCVKQVDTLAAEFPAKTNYLYLSYVGTQHDVPPLKSEKLAPHKDSLYDSAFGRGKLDEESGFTLPTRKLAKTQSSPGGWSPSLMSAQSKEVPPPLDLGADKDEKAAFIVLGSGCYRIGASVEFDWGSVSAVRTLRETGHRAMVINCNPETVSTDYDESDRLYFEELTLETVSEICNFEQPNGTIVSVGGQTPNNLAPQLDKLGIRILGTAAQNIDRAEDRSKFSSMCDELDIDQPQWSEFVQLEEALFFANSVGFPVLVRPSYVLSGAAMRVIDSEEQLKSFLGTSAVVEQEFPVVISKYIEGAREIEFDGVGCNGEIINYAISEHVEDAGTHSGDATLLLPSQRLYLETNRRVMQIAAQLCKALNISGPFNVQFMSQEAGSRSMRAVKVIECNVRASRTVPFVSKTFNINFIELATRVMLGQDIKPMKVHVNDFDFVACKAPMFSFLRLSGSDPRVGVEMQSTGEVACFGHDAHEAFLKSIIASGIKIKFEPCGLLLSLGPQEDKMTILEHLPLLDEMGYKLYATSGTASFLQAQRPKRKGVEIPITILNNAVTQKKPNVTDAIVEGTVRIVICTPSSRDSGGATAGYFLRRKALESGATLIVNLRQALMLIDALYQKWITERVPSSRLENGVPVPIFQLLPHFVAAVDGRDIADFESIGSCFMTEYQVNRSFLILPLSERALARHGPGSLGGFPTYINVLKKITKRAWPPPTGGIN</sequence>
<dbReference type="InterPro" id="IPR002474">
    <property type="entry name" value="CarbamoylP_synth_ssu_N"/>
</dbReference>
<dbReference type="PROSITE" id="PS00867">
    <property type="entry name" value="CPSASE_2"/>
    <property type="match status" value="1"/>
</dbReference>
<keyword evidence="10 15" id="KW-0067">ATP-binding</keyword>
<keyword evidence="12" id="KW-0665">Pyrimidine biosynthesis</keyword>
<dbReference type="GO" id="GO:0006526">
    <property type="term" value="P:L-arginine biosynthetic process"/>
    <property type="evidence" value="ECO:0007669"/>
    <property type="project" value="UniProtKB-KW"/>
</dbReference>
<dbReference type="SMART" id="SM01097">
    <property type="entry name" value="CPSase_sm_chain"/>
    <property type="match status" value="1"/>
</dbReference>
<evidence type="ECO:0000256" key="3">
    <source>
        <dbReference type="ARBA" id="ARBA00009799"/>
    </source>
</evidence>
<evidence type="ECO:0000256" key="5">
    <source>
        <dbReference type="ARBA" id="ARBA00022598"/>
    </source>
</evidence>
<dbReference type="InterPro" id="IPR013815">
    <property type="entry name" value="ATP_grasp_subdomain_1"/>
</dbReference>
<dbReference type="Pfam" id="PF25596">
    <property type="entry name" value="CPSase_L_D1"/>
    <property type="match status" value="2"/>
</dbReference>
<dbReference type="Proteomes" id="UP000604046">
    <property type="component" value="Unassembled WGS sequence"/>
</dbReference>
<dbReference type="NCBIfam" id="NF009475">
    <property type="entry name" value="PRK12838.1"/>
    <property type="match status" value="1"/>
</dbReference>
<feature type="domain" description="ATP-grasp" evidence="17">
    <location>
        <begin position="578"/>
        <end position="770"/>
    </location>
</feature>
<evidence type="ECO:0000256" key="15">
    <source>
        <dbReference type="PROSITE-ProRule" id="PRU00409"/>
    </source>
</evidence>
<dbReference type="Pfam" id="PF00117">
    <property type="entry name" value="GATase"/>
    <property type="match status" value="1"/>
</dbReference>
<feature type="compositionally biased region" description="Polar residues" evidence="16">
    <location>
        <begin position="1044"/>
        <end position="1061"/>
    </location>
</feature>
<evidence type="ECO:0000256" key="2">
    <source>
        <dbReference type="ARBA" id="ARBA00004730"/>
    </source>
</evidence>
<evidence type="ECO:0000256" key="9">
    <source>
        <dbReference type="ARBA" id="ARBA00022741"/>
    </source>
</evidence>
<dbReference type="GO" id="GO:0006541">
    <property type="term" value="P:glutamine metabolic process"/>
    <property type="evidence" value="ECO:0007669"/>
    <property type="project" value="InterPro"/>
</dbReference>
<comment type="catalytic activity">
    <reaction evidence="14">
        <text>hydrogencarbonate + NH4(+) + 2 ATP = carbamoyl phosphate + 2 ADP + phosphate + 2 H(+)</text>
        <dbReference type="Rhea" id="RHEA:18029"/>
        <dbReference type="ChEBI" id="CHEBI:15378"/>
        <dbReference type="ChEBI" id="CHEBI:17544"/>
        <dbReference type="ChEBI" id="CHEBI:28938"/>
        <dbReference type="ChEBI" id="CHEBI:30616"/>
        <dbReference type="ChEBI" id="CHEBI:43474"/>
        <dbReference type="ChEBI" id="CHEBI:58228"/>
        <dbReference type="ChEBI" id="CHEBI:456216"/>
        <dbReference type="EC" id="6.3.4.16"/>
    </reaction>
</comment>
<dbReference type="PRINTS" id="PR00096">
    <property type="entry name" value="GATASE"/>
</dbReference>
<dbReference type="InterPro" id="IPR035686">
    <property type="entry name" value="CPSase_GATase1"/>
</dbReference>
<comment type="caution">
    <text evidence="19">The sequence shown here is derived from an EMBL/GenBank/DDBJ whole genome shotgun (WGS) entry which is preliminary data.</text>
</comment>
<evidence type="ECO:0000259" key="18">
    <source>
        <dbReference type="PROSITE" id="PS51855"/>
    </source>
</evidence>
<feature type="region of interest" description="Disordered" evidence="16">
    <location>
        <begin position="1031"/>
        <end position="1064"/>
    </location>
</feature>
<evidence type="ECO:0000313" key="20">
    <source>
        <dbReference type="Proteomes" id="UP000604046"/>
    </source>
</evidence>
<dbReference type="FunFam" id="3.40.50.20:FF:000002">
    <property type="entry name" value="Carbamoyl-phosphate synthase large chain"/>
    <property type="match status" value="1"/>
</dbReference>
<evidence type="ECO:0000256" key="8">
    <source>
        <dbReference type="ARBA" id="ARBA00022737"/>
    </source>
</evidence>
<evidence type="ECO:0000256" key="13">
    <source>
        <dbReference type="ARBA" id="ARBA00023211"/>
    </source>
</evidence>
<feature type="domain" description="ATP-grasp" evidence="17">
    <location>
        <begin position="1197"/>
        <end position="1394"/>
    </location>
</feature>
<dbReference type="SMART" id="SM01096">
    <property type="entry name" value="CPSase_L_D3"/>
    <property type="match status" value="1"/>
</dbReference>
<keyword evidence="9 15" id="KW-0547">Nucleotide-binding</keyword>
<dbReference type="Gene3D" id="3.40.50.1380">
    <property type="entry name" value="Methylglyoxal synthase-like domain"/>
    <property type="match status" value="1"/>
</dbReference>
<dbReference type="InterPro" id="IPR005479">
    <property type="entry name" value="CPAse_ATP-bd"/>
</dbReference>
<keyword evidence="13" id="KW-0464">Manganese</keyword>
<evidence type="ECO:0000256" key="6">
    <source>
        <dbReference type="ARBA" id="ARBA00022605"/>
    </source>
</evidence>
<dbReference type="PROSITE" id="PS50975">
    <property type="entry name" value="ATP_GRASP"/>
    <property type="match status" value="2"/>
</dbReference>
<dbReference type="InterPro" id="IPR036914">
    <property type="entry name" value="MGS-like_dom_sf"/>
</dbReference>
<dbReference type="InterPro" id="IPR005480">
    <property type="entry name" value="CPSase_lsu_oligo"/>
</dbReference>
<dbReference type="InterPro" id="IPR058047">
    <property type="entry name" value="CPSase_preATP-grasp"/>
</dbReference>
<dbReference type="Gene3D" id="3.40.50.20">
    <property type="match status" value="2"/>
</dbReference>
<keyword evidence="7" id="KW-0479">Metal-binding</keyword>
<evidence type="ECO:0000256" key="4">
    <source>
        <dbReference type="ARBA" id="ARBA00022571"/>
    </source>
</evidence>
<evidence type="ECO:0000256" key="12">
    <source>
        <dbReference type="ARBA" id="ARBA00022975"/>
    </source>
</evidence>
<comment type="pathway">
    <text evidence="2">Amino-acid biosynthesis; L-arginine biosynthesis.</text>
</comment>
<dbReference type="PROSITE" id="PS00866">
    <property type="entry name" value="CPSASE_1"/>
    <property type="match status" value="2"/>
</dbReference>
<keyword evidence="4" id="KW-0055">Arginine biosynthesis</keyword>
<dbReference type="Pfam" id="PF02786">
    <property type="entry name" value="CPSase_L_D2"/>
    <property type="match status" value="2"/>
</dbReference>
<dbReference type="InterPro" id="IPR016185">
    <property type="entry name" value="PreATP-grasp_dom_sf"/>
</dbReference>
<evidence type="ECO:0000256" key="16">
    <source>
        <dbReference type="SAM" id="MobiDB-lite"/>
    </source>
</evidence>
<dbReference type="InterPro" id="IPR005483">
    <property type="entry name" value="CPSase_dom"/>
</dbReference>
<dbReference type="FunFam" id="3.30.470.20:FF:000001">
    <property type="entry name" value="Carbamoyl-phosphate synthase large chain"/>
    <property type="match status" value="1"/>
</dbReference>
<keyword evidence="6" id="KW-0028">Amino-acid biosynthesis</keyword>
<dbReference type="SUPFAM" id="SSF48108">
    <property type="entry name" value="Carbamoyl phosphate synthetase, large subunit connection domain"/>
    <property type="match status" value="1"/>
</dbReference>
<organism evidence="19 20">
    <name type="scientific">Symbiodinium natans</name>
    <dbReference type="NCBI Taxonomy" id="878477"/>
    <lineage>
        <taxon>Eukaryota</taxon>
        <taxon>Sar</taxon>
        <taxon>Alveolata</taxon>
        <taxon>Dinophyceae</taxon>
        <taxon>Suessiales</taxon>
        <taxon>Symbiodiniaceae</taxon>
        <taxon>Symbiodinium</taxon>
    </lineage>
</organism>
<keyword evidence="8" id="KW-0677">Repeat</keyword>
<dbReference type="NCBIfam" id="NF003671">
    <property type="entry name" value="PRK05294.1"/>
    <property type="match status" value="1"/>
</dbReference>
<dbReference type="GO" id="GO:0046872">
    <property type="term" value="F:metal ion binding"/>
    <property type="evidence" value="ECO:0007669"/>
    <property type="project" value="UniProtKB-KW"/>
</dbReference>
<dbReference type="Gene3D" id="3.40.50.880">
    <property type="match status" value="1"/>
</dbReference>
<dbReference type="EMBL" id="CAJNDS010002071">
    <property type="protein sequence ID" value="CAE7304970.1"/>
    <property type="molecule type" value="Genomic_DNA"/>
</dbReference>
<dbReference type="FunFam" id="3.40.50.20:FF:000001">
    <property type="entry name" value="Carbamoyl-phosphate synthase large chain"/>
    <property type="match status" value="1"/>
</dbReference>
<dbReference type="GO" id="GO:0006221">
    <property type="term" value="P:pyrimidine nucleotide biosynthetic process"/>
    <property type="evidence" value="ECO:0007669"/>
    <property type="project" value="UniProtKB-KW"/>
</dbReference>
<dbReference type="InterPro" id="IPR011607">
    <property type="entry name" value="MGS-like_dom"/>
</dbReference>
<dbReference type="SUPFAM" id="SSF52335">
    <property type="entry name" value="Methylglyoxal synthase-like"/>
    <property type="match status" value="1"/>
</dbReference>
<dbReference type="PRINTS" id="PR00098">
    <property type="entry name" value="CPSASE"/>
</dbReference>
<dbReference type="PRINTS" id="PR00099">
    <property type="entry name" value="CPSGATASE"/>
</dbReference>
<dbReference type="GO" id="GO:0004087">
    <property type="term" value="F:carbamoyl-phosphate synthase (ammonia) activity"/>
    <property type="evidence" value="ECO:0007669"/>
    <property type="project" value="UniProtKB-EC"/>
</dbReference>
<dbReference type="InterPro" id="IPR029062">
    <property type="entry name" value="Class_I_gatase-like"/>
</dbReference>
<dbReference type="GO" id="GO:0004088">
    <property type="term" value="F:carbamoyl-phosphate synthase (glutamine-hydrolyzing) activity"/>
    <property type="evidence" value="ECO:0007669"/>
    <property type="project" value="InterPro"/>
</dbReference>
<evidence type="ECO:0000256" key="1">
    <source>
        <dbReference type="ARBA" id="ARBA00001936"/>
    </source>
</evidence>
<keyword evidence="5" id="KW-0436">Ligase</keyword>
<reference evidence="19" key="1">
    <citation type="submission" date="2021-02" db="EMBL/GenBank/DDBJ databases">
        <authorList>
            <person name="Dougan E. K."/>
            <person name="Rhodes N."/>
            <person name="Thang M."/>
            <person name="Chan C."/>
        </authorList>
    </citation>
    <scope>NUCLEOTIDE SEQUENCE</scope>
</reference>
<keyword evidence="20" id="KW-1185">Reference proteome</keyword>
<proteinExistence type="inferred from homology"/>
<evidence type="ECO:0000256" key="10">
    <source>
        <dbReference type="ARBA" id="ARBA00022840"/>
    </source>
</evidence>
<dbReference type="FunFam" id="3.30.1490.20:FF:000001">
    <property type="entry name" value="Carbamoyl-phosphate synthase large chain"/>
    <property type="match status" value="1"/>
</dbReference>
<dbReference type="NCBIfam" id="TIGR01368">
    <property type="entry name" value="CPSaseIIsmall"/>
    <property type="match status" value="1"/>
</dbReference>
<dbReference type="PANTHER" id="PTHR11405">
    <property type="entry name" value="CARBAMOYLTRANSFERASE FAMILY MEMBER"/>
    <property type="match status" value="1"/>
</dbReference>
<evidence type="ECO:0000256" key="11">
    <source>
        <dbReference type="ARBA" id="ARBA00022842"/>
    </source>
</evidence>
<gene>
    <name evidence="19" type="primary">CAD</name>
    <name evidence="19" type="ORF">SNAT2548_LOCUS16032</name>
</gene>
<dbReference type="Gene3D" id="1.10.1030.10">
    <property type="entry name" value="Carbamoyl-phosphate synthetase, large subunit oligomerisation domain"/>
    <property type="match status" value="1"/>
</dbReference>
<evidence type="ECO:0000259" key="17">
    <source>
        <dbReference type="PROSITE" id="PS50975"/>
    </source>
</evidence>
<dbReference type="SUPFAM" id="SSF52021">
    <property type="entry name" value="Carbamoyl phosphate synthetase, small subunit N-terminal domain"/>
    <property type="match status" value="1"/>
</dbReference>
<dbReference type="CDD" id="cd01744">
    <property type="entry name" value="GATase1_CPSase"/>
    <property type="match status" value="1"/>
</dbReference>
<comment type="similarity">
    <text evidence="3">Belongs to the CarB family.</text>
</comment>
<dbReference type="Gene3D" id="3.50.30.20">
    <property type="entry name" value="Carbamoyl-phosphate synthase small subunit, N-terminal domain"/>
    <property type="match status" value="1"/>
</dbReference>
<feature type="domain" description="MGS-like" evidence="18">
    <location>
        <begin position="1460"/>
        <end position="1613"/>
    </location>
</feature>
<dbReference type="PROSITE" id="PS51855">
    <property type="entry name" value="MGS"/>
    <property type="match status" value="1"/>
</dbReference>
<evidence type="ECO:0000313" key="19">
    <source>
        <dbReference type="EMBL" id="CAE7304970.1"/>
    </source>
</evidence>
<dbReference type="InterPro" id="IPR036480">
    <property type="entry name" value="CarbP_synth_ssu_N_sf"/>
</dbReference>
<dbReference type="PANTHER" id="PTHR11405:SF5">
    <property type="entry name" value="CAD PROTEIN"/>
    <property type="match status" value="1"/>
</dbReference>
<dbReference type="SUPFAM" id="SSF52317">
    <property type="entry name" value="Class I glutamine amidotransferase-like"/>
    <property type="match status" value="1"/>
</dbReference>
<dbReference type="GO" id="GO:0006207">
    <property type="term" value="P:'de novo' pyrimidine nucleobase biosynthetic process"/>
    <property type="evidence" value="ECO:0007669"/>
    <property type="project" value="InterPro"/>
</dbReference>
<evidence type="ECO:0000256" key="14">
    <source>
        <dbReference type="ARBA" id="ARBA00047359"/>
    </source>
</evidence>
<dbReference type="Pfam" id="PF02787">
    <property type="entry name" value="CPSase_L_D3"/>
    <property type="match status" value="1"/>
</dbReference>
<evidence type="ECO:0000256" key="7">
    <source>
        <dbReference type="ARBA" id="ARBA00022723"/>
    </source>
</evidence>
<name>A0A812N6G9_9DINO</name>
<dbReference type="InterPro" id="IPR006274">
    <property type="entry name" value="CarbamoylP_synth_ssu"/>
</dbReference>
<protein>
    <submittedName>
        <fullName evidence="19">CAD protein</fullName>
    </submittedName>
</protein>
<dbReference type="PRINTS" id="PR00097">
    <property type="entry name" value="ANTSNTHASEII"/>
</dbReference>
<dbReference type="PROSITE" id="PS51273">
    <property type="entry name" value="GATASE_TYPE_1"/>
    <property type="match status" value="1"/>
</dbReference>
<comment type="cofactor">
    <cofactor evidence="1">
        <name>Mn(2+)</name>
        <dbReference type="ChEBI" id="CHEBI:29035"/>
    </cofactor>
</comment>
<dbReference type="OrthoDB" id="1924069at2759"/>
<dbReference type="FunFam" id="1.10.1030.10:FF:000002">
    <property type="entry name" value="Carbamoyl-phosphate synthase large chain"/>
    <property type="match status" value="1"/>
</dbReference>
<dbReference type="Pfam" id="PF00988">
    <property type="entry name" value="CPSase_sm_chain"/>
    <property type="match status" value="1"/>
</dbReference>
<dbReference type="SUPFAM" id="SSF52440">
    <property type="entry name" value="PreATP-grasp domain"/>
    <property type="match status" value="2"/>
</dbReference>
<dbReference type="GO" id="GO:0005951">
    <property type="term" value="C:carbamoyl-phosphate synthase complex"/>
    <property type="evidence" value="ECO:0007669"/>
    <property type="project" value="TreeGrafter"/>
</dbReference>
<accession>A0A812N6G9</accession>
<dbReference type="InterPro" id="IPR036897">
    <property type="entry name" value="CarbamoylP_synth_lsu_oligo_sf"/>
</dbReference>
<dbReference type="Pfam" id="PF02142">
    <property type="entry name" value="MGS"/>
    <property type="match status" value="1"/>
</dbReference>